<dbReference type="Proteomes" id="UP000031830">
    <property type="component" value="Chromosome"/>
</dbReference>
<accession>A0A0B6CU94</accession>
<dbReference type="EMBL" id="CP009440">
    <property type="protein sequence ID" value="AJI54064.1"/>
    <property type="molecule type" value="Genomic_DNA"/>
</dbReference>
<evidence type="ECO:0000313" key="1">
    <source>
        <dbReference type="EMBL" id="AJI54064.1"/>
    </source>
</evidence>
<protein>
    <submittedName>
        <fullName evidence="1">Uncharacterized protein</fullName>
    </submittedName>
</protein>
<sequence>MRKNLILIVFMSCLIKISYSQETIQSAFEDDGSLTIKEFHHIAKQQRKELVNGLHHQHHRIREDS</sequence>
<organism evidence="1 2">
    <name type="scientific">Francisella philomiragia</name>
    <dbReference type="NCBI Taxonomy" id="28110"/>
    <lineage>
        <taxon>Bacteria</taxon>
        <taxon>Pseudomonadati</taxon>
        <taxon>Pseudomonadota</taxon>
        <taxon>Gammaproteobacteria</taxon>
        <taxon>Thiotrichales</taxon>
        <taxon>Francisellaceae</taxon>
        <taxon>Francisella</taxon>
    </lineage>
</organism>
<dbReference type="KEGG" id="fpz:LA55_1734"/>
<name>A0A0B6CU94_9GAMM</name>
<reference evidence="1 2" key="1">
    <citation type="journal article" date="2015" name="Genome Announc.">
        <title>Genome sequencing of 18 francisella strains to aid in assay development and testing.</title>
        <authorList>
            <person name="Johnson S.L."/>
            <person name="Daligault H.E."/>
            <person name="Davenport K.W."/>
            <person name="Coyne S.R."/>
            <person name="Frey K.G."/>
            <person name="Koroleva G.I."/>
            <person name="Broomall S.M."/>
            <person name="Bishop-Lilly K.A."/>
            <person name="Bruce D.C."/>
            <person name="Chertkov O."/>
            <person name="Freitas T."/>
            <person name="Jaissle J."/>
            <person name="Ladner J.T."/>
            <person name="Rosenzweig C.N."/>
            <person name="Gibbons H.S."/>
            <person name="Palacios G.F."/>
            <person name="Redden C.L."/>
            <person name="Xu Y."/>
            <person name="Minogue T.D."/>
            <person name="Chain P.S."/>
        </authorList>
    </citation>
    <scope>NUCLEOTIDE SEQUENCE [LARGE SCALE GENOMIC DNA]</scope>
    <source>
        <strain evidence="1 2">GA01-2794</strain>
    </source>
</reference>
<evidence type="ECO:0000313" key="2">
    <source>
        <dbReference type="Proteomes" id="UP000031830"/>
    </source>
</evidence>
<proteinExistence type="predicted"/>
<dbReference type="RefSeq" id="WP_044526786.1">
    <property type="nucleotide sequence ID" value="NZ_CP009440.1"/>
</dbReference>
<gene>
    <name evidence="1" type="ORF">LA55_1734</name>
</gene>
<dbReference type="AlphaFoldDB" id="A0A0B6CU94"/>